<dbReference type="GO" id="GO:0008270">
    <property type="term" value="F:zinc ion binding"/>
    <property type="evidence" value="ECO:0007669"/>
    <property type="project" value="UniProtKB-KW"/>
</dbReference>
<dbReference type="PROSITE" id="PS00028">
    <property type="entry name" value="ZINC_FINGER_C2H2_1"/>
    <property type="match status" value="2"/>
</dbReference>
<evidence type="ECO:0000256" key="9">
    <source>
        <dbReference type="PROSITE-ProRule" id="PRU00042"/>
    </source>
</evidence>
<keyword evidence="1" id="KW-0479">Metal-binding</keyword>
<dbReference type="PANTHER" id="PTHR14003">
    <property type="entry name" value="TRANSCRIPTIONAL REPRESSOR PROTEIN YY"/>
    <property type="match status" value="1"/>
</dbReference>
<keyword evidence="5" id="KW-0749">Sporulation</keyword>
<dbReference type="FunFam" id="3.30.160.60:FF:000125">
    <property type="entry name" value="Putative zinc finger protein 143"/>
    <property type="match status" value="1"/>
</dbReference>
<feature type="domain" description="C2H2-type" evidence="11">
    <location>
        <begin position="428"/>
        <end position="458"/>
    </location>
</feature>
<evidence type="ECO:0000256" key="8">
    <source>
        <dbReference type="ARBA" id="ARBA00044085"/>
    </source>
</evidence>
<dbReference type="Pfam" id="PF00096">
    <property type="entry name" value="zf-C2H2"/>
    <property type="match status" value="2"/>
</dbReference>
<dbReference type="GO" id="GO:0000785">
    <property type="term" value="C:chromatin"/>
    <property type="evidence" value="ECO:0007669"/>
    <property type="project" value="TreeGrafter"/>
</dbReference>
<evidence type="ECO:0000256" key="1">
    <source>
        <dbReference type="ARBA" id="ARBA00022723"/>
    </source>
</evidence>
<proteinExistence type="predicted"/>
<reference evidence="12 13" key="1">
    <citation type="journal article" date="2016" name="Genome Biol. Evol.">
        <title>Divergent and convergent evolution of fungal pathogenicity.</title>
        <authorList>
            <person name="Shang Y."/>
            <person name="Xiao G."/>
            <person name="Zheng P."/>
            <person name="Cen K."/>
            <person name="Zhan S."/>
            <person name="Wang C."/>
        </authorList>
    </citation>
    <scope>NUCLEOTIDE SEQUENCE [LARGE SCALE GENOMIC DNA]</scope>
    <source>
        <strain evidence="12 13">ARSEF 7405</strain>
    </source>
</reference>
<dbReference type="GO" id="GO:0005667">
    <property type="term" value="C:transcription regulator complex"/>
    <property type="evidence" value="ECO:0007669"/>
    <property type="project" value="TreeGrafter"/>
</dbReference>
<keyword evidence="3 9" id="KW-0863">Zinc-finger</keyword>
<dbReference type="GO" id="GO:0030435">
    <property type="term" value="P:sporulation resulting in formation of a cellular spore"/>
    <property type="evidence" value="ECO:0007669"/>
    <property type="project" value="UniProtKB-KW"/>
</dbReference>
<evidence type="ECO:0000256" key="10">
    <source>
        <dbReference type="SAM" id="MobiDB-lite"/>
    </source>
</evidence>
<feature type="compositionally biased region" description="Polar residues" evidence="10">
    <location>
        <begin position="31"/>
        <end position="42"/>
    </location>
</feature>
<dbReference type="Proteomes" id="UP000242877">
    <property type="component" value="Unassembled WGS sequence"/>
</dbReference>
<dbReference type="InterPro" id="IPR036236">
    <property type="entry name" value="Znf_C2H2_sf"/>
</dbReference>
<dbReference type="OrthoDB" id="654211at2759"/>
<dbReference type="PROSITE" id="PS50157">
    <property type="entry name" value="ZINC_FINGER_C2H2_2"/>
    <property type="match status" value="2"/>
</dbReference>
<name>A0A162I1L2_9EURO</name>
<dbReference type="AlphaFoldDB" id="A0A162I1L2"/>
<dbReference type="SMART" id="SM00355">
    <property type="entry name" value="ZnF_C2H2"/>
    <property type="match status" value="2"/>
</dbReference>
<evidence type="ECO:0000256" key="5">
    <source>
        <dbReference type="ARBA" id="ARBA00022969"/>
    </source>
</evidence>
<keyword evidence="4" id="KW-0862">Zinc</keyword>
<keyword evidence="2" id="KW-0677">Repeat</keyword>
<dbReference type="GO" id="GO:0048315">
    <property type="term" value="P:conidium formation"/>
    <property type="evidence" value="ECO:0007669"/>
    <property type="project" value="UniProtKB-KW"/>
</dbReference>
<organism evidence="12 13">
    <name type="scientific">Ascosphaera apis ARSEF 7405</name>
    <dbReference type="NCBI Taxonomy" id="392613"/>
    <lineage>
        <taxon>Eukaryota</taxon>
        <taxon>Fungi</taxon>
        <taxon>Dikarya</taxon>
        <taxon>Ascomycota</taxon>
        <taxon>Pezizomycotina</taxon>
        <taxon>Eurotiomycetes</taxon>
        <taxon>Eurotiomycetidae</taxon>
        <taxon>Onygenales</taxon>
        <taxon>Ascosphaeraceae</taxon>
        <taxon>Ascosphaera</taxon>
    </lineage>
</organism>
<dbReference type="Gene3D" id="3.30.160.60">
    <property type="entry name" value="Classic Zinc Finger"/>
    <property type="match status" value="2"/>
</dbReference>
<protein>
    <recommendedName>
        <fullName evidence="8">C2H2 type master regulator of conidiophore development brlA</fullName>
    </recommendedName>
</protein>
<evidence type="ECO:0000256" key="6">
    <source>
        <dbReference type="ARBA" id="ARBA00023159"/>
    </source>
</evidence>
<keyword evidence="13" id="KW-1185">Reference proteome</keyword>
<evidence type="ECO:0000313" key="13">
    <source>
        <dbReference type="Proteomes" id="UP000242877"/>
    </source>
</evidence>
<evidence type="ECO:0000259" key="11">
    <source>
        <dbReference type="PROSITE" id="PS50157"/>
    </source>
</evidence>
<evidence type="ECO:0000313" key="12">
    <source>
        <dbReference type="EMBL" id="KZZ87433.1"/>
    </source>
</evidence>
<evidence type="ECO:0000256" key="4">
    <source>
        <dbReference type="ARBA" id="ARBA00022833"/>
    </source>
</evidence>
<feature type="region of interest" description="Disordered" evidence="10">
    <location>
        <begin position="474"/>
        <end position="513"/>
    </location>
</feature>
<dbReference type="InterPro" id="IPR013087">
    <property type="entry name" value="Znf_C2H2_type"/>
</dbReference>
<feature type="region of interest" description="Disordered" evidence="10">
    <location>
        <begin position="1"/>
        <end position="73"/>
    </location>
</feature>
<keyword evidence="6" id="KW-0010">Activator</keyword>
<dbReference type="FunFam" id="3.30.160.60:FF:000100">
    <property type="entry name" value="Zinc finger 45-like"/>
    <property type="match status" value="1"/>
</dbReference>
<gene>
    <name evidence="12" type="ORF">AAP_05666</name>
</gene>
<dbReference type="SUPFAM" id="SSF57667">
    <property type="entry name" value="beta-beta-alpha zinc fingers"/>
    <property type="match status" value="1"/>
</dbReference>
<keyword evidence="12" id="KW-0238">DNA-binding</keyword>
<feature type="compositionally biased region" description="Low complexity" evidence="10">
    <location>
        <begin position="13"/>
        <end position="27"/>
    </location>
</feature>
<evidence type="ECO:0000256" key="2">
    <source>
        <dbReference type="ARBA" id="ARBA00022737"/>
    </source>
</evidence>
<dbReference type="PANTHER" id="PTHR14003:SF19">
    <property type="entry name" value="YY2 TRANSCRIPTION FACTOR"/>
    <property type="match status" value="1"/>
</dbReference>
<dbReference type="VEuPathDB" id="FungiDB:AAP_05666"/>
<dbReference type="GO" id="GO:0000981">
    <property type="term" value="F:DNA-binding transcription factor activity, RNA polymerase II-specific"/>
    <property type="evidence" value="ECO:0007669"/>
    <property type="project" value="UniProtKB-ARBA"/>
</dbReference>
<dbReference type="EMBL" id="AZGZ01000034">
    <property type="protein sequence ID" value="KZZ87433.1"/>
    <property type="molecule type" value="Genomic_DNA"/>
</dbReference>
<feature type="compositionally biased region" description="Basic and acidic residues" evidence="10">
    <location>
        <begin position="62"/>
        <end position="71"/>
    </location>
</feature>
<accession>A0A162I1L2</accession>
<feature type="compositionally biased region" description="Polar residues" evidence="10">
    <location>
        <begin position="496"/>
        <end position="513"/>
    </location>
</feature>
<dbReference type="GO" id="GO:0000978">
    <property type="term" value="F:RNA polymerase II cis-regulatory region sequence-specific DNA binding"/>
    <property type="evidence" value="ECO:0007669"/>
    <property type="project" value="TreeGrafter"/>
</dbReference>
<feature type="domain" description="C2H2-type" evidence="11">
    <location>
        <begin position="398"/>
        <end position="427"/>
    </location>
</feature>
<sequence length="513" mass="56514">MDSNNPGQRTRRPSSGPSIPSMPMPIRQAGGRQSYTEPQPQQIPHVPNFDTLLAPGSSHRRKGDDAHRFFERGPSQPVLRTEPIVPVQEQASTAVEPWRRAHDLHSPYARADGPGTAPMRTVPQLPSWTPFMPGINPSEKSIEPGAFPDTPTTAMRLDERALFEYNMGSWADTRARTTTNDESYHIPAIERERPQGPWNSHMGDVRQGIMTTQGPATDSRARVWPHQPSSNHLPKMYGMNHAGVSQSNLELLPTSAAPRGADSVHHGTSSFEYLPPQMRYVDEYGHLTAIAPPYIAGPSPTDVAGTPPSVKERVPSWCSHYTSESPEVPEPVLAAPKPSTISPAMPPMLPLVQGHPTSSMPEAVGPVPHPPIATTRSGRKRADIVLEGIPAVIHPTPYKCEWPGCNDRFRRNEHLKRHMTSHTGEKPFVCWIPGCGKSFSRSDNLNVHYSTTHSKRGGRNRYVATLDENSEYYDPSYRGDLTPDGLPVGRLPLNAKTPSPGKQQQLRTPSSMS</sequence>
<keyword evidence="7" id="KW-0183">Conidiation</keyword>
<evidence type="ECO:0000256" key="3">
    <source>
        <dbReference type="ARBA" id="ARBA00022771"/>
    </source>
</evidence>
<evidence type="ECO:0000256" key="7">
    <source>
        <dbReference type="ARBA" id="ARBA00023321"/>
    </source>
</evidence>
<comment type="caution">
    <text evidence="12">The sequence shown here is derived from an EMBL/GenBank/DDBJ whole genome shotgun (WGS) entry which is preliminary data.</text>
</comment>